<dbReference type="STRING" id="51240.A0A2I4G3K5"/>
<organism evidence="3 4">
    <name type="scientific">Juglans regia</name>
    <name type="common">English walnut</name>
    <dbReference type="NCBI Taxonomy" id="51240"/>
    <lineage>
        <taxon>Eukaryota</taxon>
        <taxon>Viridiplantae</taxon>
        <taxon>Streptophyta</taxon>
        <taxon>Embryophyta</taxon>
        <taxon>Tracheophyta</taxon>
        <taxon>Spermatophyta</taxon>
        <taxon>Magnoliopsida</taxon>
        <taxon>eudicotyledons</taxon>
        <taxon>Gunneridae</taxon>
        <taxon>Pentapetalae</taxon>
        <taxon>rosids</taxon>
        <taxon>fabids</taxon>
        <taxon>Fagales</taxon>
        <taxon>Juglandaceae</taxon>
        <taxon>Juglans</taxon>
    </lineage>
</organism>
<protein>
    <submittedName>
        <fullName evidence="4">OPA3-like protein</fullName>
    </submittedName>
</protein>
<dbReference type="Gramene" id="Jr03_07870_p1">
    <property type="protein sequence ID" value="cds.Jr03_07870_p1"/>
    <property type="gene ID" value="Jr03_07870"/>
</dbReference>
<accession>A0A2I4G3K5</accession>
<comment type="similarity">
    <text evidence="1">Belongs to the OPA3 family.</text>
</comment>
<dbReference type="GO" id="GO:0019216">
    <property type="term" value="P:regulation of lipid metabolic process"/>
    <property type="evidence" value="ECO:0000318"/>
    <property type="project" value="GO_Central"/>
</dbReference>
<gene>
    <name evidence="4" type="primary">LOC109004402</name>
</gene>
<proteinExistence type="inferred from homology"/>
<name>A0A2I4G3K5_JUGRE</name>
<dbReference type="KEGG" id="jre:109004402"/>
<evidence type="ECO:0000256" key="2">
    <source>
        <dbReference type="ARBA" id="ARBA00023054"/>
    </source>
</evidence>
<dbReference type="GeneID" id="109004402"/>
<evidence type="ECO:0000313" key="3">
    <source>
        <dbReference type="Proteomes" id="UP000235220"/>
    </source>
</evidence>
<dbReference type="OrthoDB" id="2129069at2759"/>
<dbReference type="FunCoup" id="A0A2I4G3K5">
    <property type="interactions" value="3053"/>
</dbReference>
<sequence>MVLPLLKLGTLALKTLSKPVASRLKQQAAFHPRFRQFIIDMAQSNHRFTTQIQRRLYGHATDVEIRPLNEEKAVQAAVDLIGELFVFSVAGAAVIFEVHRSARSEARKEELRKQEFEAMRQRDEELENKVELLRQKLEELEQLAKGRGLGGIFNIRHNNTETGKAAKPA</sequence>
<dbReference type="RefSeq" id="XP_018838477.1">
    <property type="nucleotide sequence ID" value="XM_018982932.2"/>
</dbReference>
<keyword evidence="3" id="KW-1185">Reference proteome</keyword>
<dbReference type="AlphaFoldDB" id="A0A2I4G3K5"/>
<reference evidence="4" key="1">
    <citation type="submission" date="2025-08" db="UniProtKB">
        <authorList>
            <consortium name="RefSeq"/>
        </authorList>
    </citation>
    <scope>IDENTIFICATION</scope>
    <source>
        <tissue evidence="4">Leaves</tissue>
    </source>
</reference>
<dbReference type="Pfam" id="PF07047">
    <property type="entry name" value="OPA3"/>
    <property type="match status" value="1"/>
</dbReference>
<keyword evidence="2" id="KW-0175">Coiled coil</keyword>
<dbReference type="GO" id="GO:0005739">
    <property type="term" value="C:mitochondrion"/>
    <property type="evidence" value="ECO:0000318"/>
    <property type="project" value="GO_Central"/>
</dbReference>
<dbReference type="InterPro" id="IPR010754">
    <property type="entry name" value="OPA3-like"/>
</dbReference>
<dbReference type="PANTHER" id="PTHR12499:SF0">
    <property type="entry name" value="OPTIC ATROPHY 3 PROTEIN"/>
    <property type="match status" value="1"/>
</dbReference>
<evidence type="ECO:0000313" key="4">
    <source>
        <dbReference type="RefSeq" id="XP_018838477.1"/>
    </source>
</evidence>
<dbReference type="Proteomes" id="UP000235220">
    <property type="component" value="Chromosome 3"/>
</dbReference>
<dbReference type="PANTHER" id="PTHR12499">
    <property type="entry name" value="OPTIC ATROPHY 3 PROTEIN OPA3"/>
    <property type="match status" value="1"/>
</dbReference>
<evidence type="ECO:0000256" key="1">
    <source>
        <dbReference type="ARBA" id="ARBA00007584"/>
    </source>
</evidence>